<evidence type="ECO:0000313" key="2">
    <source>
        <dbReference type="Proteomes" id="UP001209701"/>
    </source>
</evidence>
<protein>
    <submittedName>
        <fullName evidence="1">Uncharacterized protein</fullName>
    </submittedName>
</protein>
<sequence length="175" mass="20068">MSIDSRRWQREGIFTAGRSGTWQWRDPYTGKPSATISYRGLGDAVVLQYSIGDKQMHQHIELTHTGCNFGGARTWFACPNCCRRVAKLFMRSGAGFICRHCGRLRYASQSTDAVGRTWLKQYKAEAKLDKYHVRPKGMHHATRAKLLTVIHACEEQRDRALCAFMTARFPNGWPW</sequence>
<gene>
    <name evidence="1" type="ORF">LNV07_04355</name>
</gene>
<keyword evidence="2" id="KW-1185">Reference proteome</keyword>
<reference evidence="1 2" key="1">
    <citation type="submission" date="2021-11" db="EMBL/GenBank/DDBJ databases">
        <authorList>
            <person name="Liang Q."/>
            <person name="Mou H."/>
            <person name="Liu Z."/>
        </authorList>
    </citation>
    <scope>NUCLEOTIDE SEQUENCE [LARGE SCALE GENOMIC DNA]</scope>
    <source>
        <strain evidence="1 2">CHU3</strain>
    </source>
</reference>
<organism evidence="1 2">
    <name type="scientific">Roseateles oligotrophus</name>
    <dbReference type="NCBI Taxonomy" id="1769250"/>
    <lineage>
        <taxon>Bacteria</taxon>
        <taxon>Pseudomonadati</taxon>
        <taxon>Pseudomonadota</taxon>
        <taxon>Betaproteobacteria</taxon>
        <taxon>Burkholderiales</taxon>
        <taxon>Sphaerotilaceae</taxon>
        <taxon>Roseateles</taxon>
    </lineage>
</organism>
<evidence type="ECO:0000313" key="1">
    <source>
        <dbReference type="EMBL" id="MCV2367325.1"/>
    </source>
</evidence>
<accession>A0ABT2YC02</accession>
<dbReference type="Proteomes" id="UP001209701">
    <property type="component" value="Unassembled WGS sequence"/>
</dbReference>
<proteinExistence type="predicted"/>
<dbReference type="EMBL" id="JAJIRN010000002">
    <property type="protein sequence ID" value="MCV2367325.1"/>
    <property type="molecule type" value="Genomic_DNA"/>
</dbReference>
<name>A0ABT2YC02_9BURK</name>
<dbReference type="RefSeq" id="WP_263569955.1">
    <property type="nucleotide sequence ID" value="NZ_JAJIRN010000002.1"/>
</dbReference>
<comment type="caution">
    <text evidence="1">The sequence shown here is derived from an EMBL/GenBank/DDBJ whole genome shotgun (WGS) entry which is preliminary data.</text>
</comment>